<sequence length="325" mass="35886">MELFAFVLVPRFSLLALSSAVEALRAANVAAGHHLYRWRLVSEHAGAVASSSGLTMDARGLDAAENAGVVALCGGERSHDYAPPNLLRWLRHQAKQGRMMGALSDGSFPAAAAGLFDAVPSTIHWHCLEAYRERHPRLDIRASVFELSASRFSCAGGTSALDLMLTLIQRRHGQQLAATVAETYIHDRIREAGSTQRLSAHFELLRHSRPLASAVRLMEQHVDDPLPIHAIAARLNLSVRQLDRLFRRHLQRAPAAYYRSLRVDRARRLLVQTGLQVETIAAATGFSSSAHLARCFRELHGTSPRRYRQQALATTDDTTERPASV</sequence>
<dbReference type="GO" id="GO:0003700">
    <property type="term" value="F:DNA-binding transcription factor activity"/>
    <property type="evidence" value="ECO:0007669"/>
    <property type="project" value="InterPro"/>
</dbReference>
<comment type="caution">
    <text evidence="5">The sequence shown here is derived from an EMBL/GenBank/DDBJ whole genome shotgun (WGS) entry which is preliminary data.</text>
</comment>
<dbReference type="Pfam" id="PF12833">
    <property type="entry name" value="HTH_18"/>
    <property type="match status" value="1"/>
</dbReference>
<evidence type="ECO:0000256" key="3">
    <source>
        <dbReference type="ARBA" id="ARBA00023163"/>
    </source>
</evidence>
<evidence type="ECO:0000313" key="5">
    <source>
        <dbReference type="EMBL" id="MCP1675259.1"/>
    </source>
</evidence>
<dbReference type="PROSITE" id="PS01124">
    <property type="entry name" value="HTH_ARAC_FAMILY_2"/>
    <property type="match status" value="1"/>
</dbReference>
<dbReference type="InterPro" id="IPR009057">
    <property type="entry name" value="Homeodomain-like_sf"/>
</dbReference>
<keyword evidence="3" id="KW-0804">Transcription</keyword>
<reference evidence="5" key="1">
    <citation type="submission" date="2022-03" db="EMBL/GenBank/DDBJ databases">
        <title>Genomic Encyclopedia of Type Strains, Phase III (KMG-III): the genomes of soil and plant-associated and newly described type strains.</title>
        <authorList>
            <person name="Whitman W."/>
        </authorList>
    </citation>
    <scope>NUCLEOTIDE SEQUENCE</scope>
    <source>
        <strain evidence="5">ANL 6-2</strain>
    </source>
</reference>
<dbReference type="PROSITE" id="PS00041">
    <property type="entry name" value="HTH_ARAC_FAMILY_1"/>
    <property type="match status" value="1"/>
</dbReference>
<accession>A0AAE3KC18</accession>
<gene>
    <name evidence="5" type="ORF">J2T57_002407</name>
</gene>
<keyword evidence="6" id="KW-1185">Reference proteome</keyword>
<dbReference type="EMBL" id="JALJXV010000005">
    <property type="protein sequence ID" value="MCP1675259.1"/>
    <property type="molecule type" value="Genomic_DNA"/>
</dbReference>
<dbReference type="CDD" id="cd03136">
    <property type="entry name" value="GATase1_AraC_ArgR_like"/>
    <property type="match status" value="1"/>
</dbReference>
<protein>
    <submittedName>
        <fullName evidence="5">AraC family carnitine catabolism transcriptional activator</fullName>
    </submittedName>
</protein>
<evidence type="ECO:0000259" key="4">
    <source>
        <dbReference type="PROSITE" id="PS01124"/>
    </source>
</evidence>
<dbReference type="InterPro" id="IPR018060">
    <property type="entry name" value="HTH_AraC"/>
</dbReference>
<evidence type="ECO:0000256" key="1">
    <source>
        <dbReference type="ARBA" id="ARBA00023015"/>
    </source>
</evidence>
<dbReference type="SMART" id="SM00342">
    <property type="entry name" value="HTH_ARAC"/>
    <property type="match status" value="1"/>
</dbReference>
<name>A0AAE3KC18_9GAMM</name>
<dbReference type="Proteomes" id="UP001205843">
    <property type="component" value="Unassembled WGS sequence"/>
</dbReference>
<dbReference type="InterPro" id="IPR029062">
    <property type="entry name" value="Class_I_gatase-like"/>
</dbReference>
<dbReference type="InterPro" id="IPR052158">
    <property type="entry name" value="INH-QAR"/>
</dbReference>
<dbReference type="PANTHER" id="PTHR43130:SF3">
    <property type="entry name" value="HTH-TYPE TRANSCRIPTIONAL REGULATOR RV1931C"/>
    <property type="match status" value="1"/>
</dbReference>
<feature type="domain" description="HTH araC/xylS-type" evidence="4">
    <location>
        <begin position="212"/>
        <end position="310"/>
    </location>
</feature>
<evidence type="ECO:0000256" key="2">
    <source>
        <dbReference type="ARBA" id="ARBA00023125"/>
    </source>
</evidence>
<dbReference type="InterPro" id="IPR018062">
    <property type="entry name" value="HTH_AraC-typ_CS"/>
</dbReference>
<keyword evidence="2" id="KW-0238">DNA-binding</keyword>
<dbReference type="RefSeq" id="WP_253478431.1">
    <property type="nucleotide sequence ID" value="NZ_JALJXV010000005.1"/>
</dbReference>
<keyword evidence="1" id="KW-0805">Transcription regulation</keyword>
<dbReference type="SUPFAM" id="SSF52317">
    <property type="entry name" value="Class I glutamine amidotransferase-like"/>
    <property type="match status" value="1"/>
</dbReference>
<dbReference type="Gene3D" id="1.10.10.60">
    <property type="entry name" value="Homeodomain-like"/>
    <property type="match status" value="1"/>
</dbReference>
<dbReference type="Gene3D" id="3.40.50.880">
    <property type="match status" value="1"/>
</dbReference>
<dbReference type="AlphaFoldDB" id="A0AAE3KC18"/>
<dbReference type="PANTHER" id="PTHR43130">
    <property type="entry name" value="ARAC-FAMILY TRANSCRIPTIONAL REGULATOR"/>
    <property type="match status" value="1"/>
</dbReference>
<dbReference type="SUPFAM" id="SSF46689">
    <property type="entry name" value="Homeodomain-like"/>
    <property type="match status" value="2"/>
</dbReference>
<organism evidence="5 6">
    <name type="scientific">Natronocella acetinitrilica</name>
    <dbReference type="NCBI Taxonomy" id="414046"/>
    <lineage>
        <taxon>Bacteria</taxon>
        <taxon>Pseudomonadati</taxon>
        <taxon>Pseudomonadota</taxon>
        <taxon>Gammaproteobacteria</taxon>
        <taxon>Chromatiales</taxon>
        <taxon>Ectothiorhodospiraceae</taxon>
        <taxon>Natronocella</taxon>
    </lineage>
</organism>
<evidence type="ECO:0000313" key="6">
    <source>
        <dbReference type="Proteomes" id="UP001205843"/>
    </source>
</evidence>
<dbReference type="GO" id="GO:0043565">
    <property type="term" value="F:sequence-specific DNA binding"/>
    <property type="evidence" value="ECO:0007669"/>
    <property type="project" value="InterPro"/>
</dbReference>
<proteinExistence type="predicted"/>